<sequence length="124" mass="14091">MDAPCASLSFSLVCCSHCFFPEKFDDFWHVNRKLMDNSEASPLLHIPLRLYIADRPFRQVLISPYNDQGECRCLSEAVQLVISEDNVKAISHGISIPLHTPLIWLSQNLSYPDNFIHVSLVSCN</sequence>
<reference evidence="3 4" key="1">
    <citation type="submission" date="2024-08" db="EMBL/GenBank/DDBJ databases">
        <title>Gnathostoma spinigerum genome.</title>
        <authorList>
            <person name="Gonzalez-Bertolin B."/>
            <person name="Monzon S."/>
            <person name="Zaballos A."/>
            <person name="Jimenez P."/>
            <person name="Dekumyoy P."/>
            <person name="Varona S."/>
            <person name="Cuesta I."/>
            <person name="Sumanam S."/>
            <person name="Adisakwattana P."/>
            <person name="Gasser R.B."/>
            <person name="Hernandez-Gonzalez A."/>
            <person name="Young N.D."/>
            <person name="Perteguer M.J."/>
        </authorList>
    </citation>
    <scope>NUCLEOTIDE SEQUENCE [LARGE SCALE GENOMIC DNA]</scope>
    <source>
        <strain evidence="3">AL3</strain>
        <tissue evidence="3">Liver</tissue>
    </source>
</reference>
<name>A0ABD6ECZ0_9BILA</name>
<dbReference type="Pfam" id="PF04106">
    <property type="entry name" value="ATG5_UblB"/>
    <property type="match status" value="1"/>
</dbReference>
<dbReference type="PANTHER" id="PTHR13040">
    <property type="entry name" value="AUTOPHAGY PROTEIN 5"/>
    <property type="match status" value="1"/>
</dbReference>
<evidence type="ECO:0000256" key="1">
    <source>
        <dbReference type="RuleBase" id="RU361202"/>
    </source>
</evidence>
<accession>A0ABD6ECZ0</accession>
<keyword evidence="1" id="KW-0832">Ubl conjugation</keyword>
<dbReference type="InterPro" id="IPR007239">
    <property type="entry name" value="Atg5"/>
</dbReference>
<comment type="caution">
    <text evidence="3">The sequence shown here is derived from an EMBL/GenBank/DDBJ whole genome shotgun (WGS) entry which is preliminary data.</text>
</comment>
<comment type="subunit">
    <text evidence="1">Conjugated with ATG12.</text>
</comment>
<dbReference type="PANTHER" id="PTHR13040:SF2">
    <property type="entry name" value="AUTOPHAGY PROTEIN 5"/>
    <property type="match status" value="1"/>
</dbReference>
<keyword evidence="1" id="KW-0072">Autophagy</keyword>
<gene>
    <name evidence="3" type="ORF">AB6A40_001261</name>
</gene>
<keyword evidence="1" id="KW-1017">Isopeptide bond</keyword>
<comment type="subcellular location">
    <subcellularLocation>
        <location evidence="1">Preautophagosomal structure membrane</location>
        <topology evidence="1">Peripheral membrane protein</topology>
    </subcellularLocation>
</comment>
<proteinExistence type="inferred from homology"/>
<dbReference type="GO" id="GO:0034045">
    <property type="term" value="C:phagophore assembly site membrane"/>
    <property type="evidence" value="ECO:0007669"/>
    <property type="project" value="UniProtKB-SubCell"/>
</dbReference>
<keyword evidence="4" id="KW-1185">Reference proteome</keyword>
<evidence type="ECO:0000313" key="4">
    <source>
        <dbReference type="Proteomes" id="UP001608902"/>
    </source>
</evidence>
<comment type="function">
    <text evidence="1">Involved in autophagic vesicle formation.</text>
</comment>
<protein>
    <recommendedName>
        <fullName evidence="1">Autophagy protein 5</fullName>
    </recommendedName>
</protein>
<dbReference type="Gene3D" id="3.10.20.90">
    <property type="entry name" value="Phosphatidylinositol 3-kinase Catalytic Subunit, Chain A, domain 1"/>
    <property type="match status" value="1"/>
</dbReference>
<dbReference type="Proteomes" id="UP001608902">
    <property type="component" value="Unassembled WGS sequence"/>
</dbReference>
<dbReference type="EMBL" id="JBGFUD010000452">
    <property type="protein sequence ID" value="MFH4974552.1"/>
    <property type="molecule type" value="Genomic_DNA"/>
</dbReference>
<evidence type="ECO:0000259" key="2">
    <source>
        <dbReference type="Pfam" id="PF04106"/>
    </source>
</evidence>
<feature type="domain" description="Autophagy protein ATG5 UblB" evidence="2">
    <location>
        <begin position="45"/>
        <end position="120"/>
    </location>
</feature>
<keyword evidence="1" id="KW-0472">Membrane</keyword>
<comment type="similarity">
    <text evidence="1">Belongs to the ATG5 family.</text>
</comment>
<evidence type="ECO:0000313" key="3">
    <source>
        <dbReference type="EMBL" id="MFH4974552.1"/>
    </source>
</evidence>
<organism evidence="3 4">
    <name type="scientific">Gnathostoma spinigerum</name>
    <dbReference type="NCBI Taxonomy" id="75299"/>
    <lineage>
        <taxon>Eukaryota</taxon>
        <taxon>Metazoa</taxon>
        <taxon>Ecdysozoa</taxon>
        <taxon>Nematoda</taxon>
        <taxon>Chromadorea</taxon>
        <taxon>Rhabditida</taxon>
        <taxon>Spirurina</taxon>
        <taxon>Gnathostomatomorpha</taxon>
        <taxon>Gnathostomatoidea</taxon>
        <taxon>Gnathostomatidae</taxon>
        <taxon>Gnathostoma</taxon>
    </lineage>
</organism>
<dbReference type="GO" id="GO:0006914">
    <property type="term" value="P:autophagy"/>
    <property type="evidence" value="ECO:0007669"/>
    <property type="project" value="UniProtKB-KW"/>
</dbReference>
<dbReference type="AlphaFoldDB" id="A0ABD6ECZ0"/>
<dbReference type="InterPro" id="IPR048318">
    <property type="entry name" value="ATG5_UblB"/>
</dbReference>